<feature type="compositionally biased region" description="Pro residues" evidence="1">
    <location>
        <begin position="199"/>
        <end position="208"/>
    </location>
</feature>
<gene>
    <name evidence="2" type="ORF">GCM10011608_10210</name>
</gene>
<accession>A0A917TL94</accession>
<evidence type="ECO:0000313" key="3">
    <source>
        <dbReference type="Proteomes" id="UP000608890"/>
    </source>
</evidence>
<feature type="compositionally biased region" description="Basic and acidic residues" evidence="1">
    <location>
        <begin position="179"/>
        <end position="194"/>
    </location>
</feature>
<sequence length="352" mass="37013">MVIDPISIGVTILAIYGMLQRNPDWSGGLLQEWQAARRGEESDAAKALRKKLTDAGVEPAVEGGPMRRHLSNMWRDYWTDRDRKRQSDRAERLADEAEQDALSWRERLNRRVDDEAARKVQGWKVAAPADPPASDSDGAGQPQTPENPAGGDTADPKPTDPAPQAAEAGGGDNTGSDNDGERWESTTVHDDDTYTTRPGPHPGPPPASPAEDRGPIRVDATVGDPIRSETSTTPAAPVAAITAGGTMTAVATTQTAVTGVVSGAAEARAIQAAVDQATQEYVATLNRLRGRIASLGEQTMGVVQMSGRSHVVANTAASAEAMAAAVANARACTAEVTPLLGNVARAFDRVNS</sequence>
<evidence type="ECO:0000313" key="2">
    <source>
        <dbReference type="EMBL" id="GGM27414.1"/>
    </source>
</evidence>
<organism evidence="2 3">
    <name type="scientific">Micromonospora sonchi</name>
    <dbReference type="NCBI Taxonomy" id="1763543"/>
    <lineage>
        <taxon>Bacteria</taxon>
        <taxon>Bacillati</taxon>
        <taxon>Actinomycetota</taxon>
        <taxon>Actinomycetes</taxon>
        <taxon>Micromonosporales</taxon>
        <taxon>Micromonosporaceae</taxon>
        <taxon>Micromonospora</taxon>
    </lineage>
</organism>
<feature type="compositionally biased region" description="Low complexity" evidence="1">
    <location>
        <begin position="126"/>
        <end position="140"/>
    </location>
</feature>
<dbReference type="Proteomes" id="UP000608890">
    <property type="component" value="Unassembled WGS sequence"/>
</dbReference>
<reference evidence="2" key="1">
    <citation type="journal article" date="2014" name="Int. J. Syst. Evol. Microbiol.">
        <title>Complete genome sequence of Corynebacterium casei LMG S-19264T (=DSM 44701T), isolated from a smear-ripened cheese.</title>
        <authorList>
            <consortium name="US DOE Joint Genome Institute (JGI-PGF)"/>
            <person name="Walter F."/>
            <person name="Albersmeier A."/>
            <person name="Kalinowski J."/>
            <person name="Ruckert C."/>
        </authorList>
    </citation>
    <scope>NUCLEOTIDE SEQUENCE</scope>
    <source>
        <strain evidence="2">CGMCC 4.7312</strain>
    </source>
</reference>
<comment type="caution">
    <text evidence="2">The sequence shown here is derived from an EMBL/GenBank/DDBJ whole genome shotgun (WGS) entry which is preliminary data.</text>
</comment>
<protein>
    <submittedName>
        <fullName evidence="2">Uncharacterized protein</fullName>
    </submittedName>
</protein>
<dbReference type="AlphaFoldDB" id="A0A917TL94"/>
<keyword evidence="3" id="KW-1185">Reference proteome</keyword>
<name>A0A917TL94_9ACTN</name>
<reference evidence="2" key="2">
    <citation type="submission" date="2020-09" db="EMBL/GenBank/DDBJ databases">
        <authorList>
            <person name="Sun Q."/>
            <person name="Zhou Y."/>
        </authorList>
    </citation>
    <scope>NUCLEOTIDE SEQUENCE</scope>
    <source>
        <strain evidence="2">CGMCC 4.7312</strain>
    </source>
</reference>
<dbReference type="EMBL" id="BMNB01000003">
    <property type="protein sequence ID" value="GGM27414.1"/>
    <property type="molecule type" value="Genomic_DNA"/>
</dbReference>
<evidence type="ECO:0000256" key="1">
    <source>
        <dbReference type="SAM" id="MobiDB-lite"/>
    </source>
</evidence>
<feature type="region of interest" description="Disordered" evidence="1">
    <location>
        <begin position="115"/>
        <end position="218"/>
    </location>
</feature>
<proteinExistence type="predicted"/>
<dbReference type="RefSeq" id="WP_189041065.1">
    <property type="nucleotide sequence ID" value="NZ_BMNB01000003.1"/>
</dbReference>